<evidence type="ECO:0000313" key="1">
    <source>
        <dbReference type="EMBL" id="GAA4129179.1"/>
    </source>
</evidence>
<gene>
    <name evidence="1" type="ORF">GCM10022416_05560</name>
</gene>
<dbReference type="Proteomes" id="UP001500266">
    <property type="component" value="Unassembled WGS sequence"/>
</dbReference>
<dbReference type="RefSeq" id="WP_345017040.1">
    <property type="nucleotide sequence ID" value="NZ_BAABDO010000004.1"/>
</dbReference>
<dbReference type="Pfam" id="PF10722">
    <property type="entry name" value="YbjN"/>
    <property type="match status" value="1"/>
</dbReference>
<reference evidence="2" key="1">
    <citation type="journal article" date="2019" name="Int. J. Syst. Evol. Microbiol.">
        <title>The Global Catalogue of Microorganisms (GCM) 10K type strain sequencing project: providing services to taxonomists for standard genome sequencing and annotation.</title>
        <authorList>
            <consortium name="The Broad Institute Genomics Platform"/>
            <consortium name="The Broad Institute Genome Sequencing Center for Infectious Disease"/>
            <person name="Wu L."/>
            <person name="Ma J."/>
        </authorList>
    </citation>
    <scope>NUCLEOTIDE SEQUENCE [LARGE SCALE GENOMIC DNA]</scope>
    <source>
        <strain evidence="2">JCM 17316</strain>
    </source>
</reference>
<protein>
    <submittedName>
        <fullName evidence="1">YbjN domain-containing protein</fullName>
    </submittedName>
</protein>
<evidence type="ECO:0000313" key="2">
    <source>
        <dbReference type="Proteomes" id="UP001500266"/>
    </source>
</evidence>
<comment type="caution">
    <text evidence="1">The sequence shown here is derived from an EMBL/GenBank/DDBJ whole genome shotgun (WGS) entry which is preliminary data.</text>
</comment>
<accession>A0ABP7Y1J4</accession>
<dbReference type="SUPFAM" id="SSF69635">
    <property type="entry name" value="Type III secretory system chaperone-like"/>
    <property type="match status" value="1"/>
</dbReference>
<dbReference type="EMBL" id="BAABDO010000004">
    <property type="protein sequence ID" value="GAA4129179.1"/>
    <property type="molecule type" value="Genomic_DNA"/>
</dbReference>
<keyword evidence="2" id="KW-1185">Reference proteome</keyword>
<organism evidence="1 2">
    <name type="scientific">Actinomadura keratinilytica</name>
    <dbReference type="NCBI Taxonomy" id="547461"/>
    <lineage>
        <taxon>Bacteria</taxon>
        <taxon>Bacillati</taxon>
        <taxon>Actinomycetota</taxon>
        <taxon>Actinomycetes</taxon>
        <taxon>Streptosporangiales</taxon>
        <taxon>Thermomonosporaceae</taxon>
        <taxon>Actinomadura</taxon>
    </lineage>
</organism>
<dbReference type="InterPro" id="IPR019660">
    <property type="entry name" value="Put_sensory_transdc_reg_YbjN"/>
</dbReference>
<dbReference type="Gene3D" id="3.30.1460.10">
    <property type="match status" value="1"/>
</dbReference>
<proteinExistence type="predicted"/>
<sequence>MSTAGSDPVSVIEKTLREAELEYETPRDGAFFVKLPGQRKLATMTWLIVGDHSLHVEAFFCRRPDENHAEFYRFLLERNGRMYGVSFAVDEVGDVHLVGRLPLAAITPEEIDRLLGCVLTYSDDNFNKALELGFKTSIQREWDWRVKRGESLANLQAFASFADPANRDPR</sequence>
<name>A0ABP7Y1J4_9ACTN</name>